<dbReference type="RefSeq" id="WP_103903676.1">
    <property type="nucleotide sequence ID" value="NZ_PQWB01000080.1"/>
</dbReference>
<sequence>MPLLKWCLAGWLALISAGSMAAGLKLFDVPAAGDVPVLHAALWSPCSRPAETKQIKAFMVTASRDCPVVGDKRLPLIVISHGLGGTLYGHHDTAEALADSGFLVVSLNHTGDSGMSMQYPWEMRALERRPIEIRRVIDYMLGEVPEASRVDASRIGMFGFSRGGFTTLVTAGAVPNFAASGLSCPEARPLCRQFKVELPTARSWAHDDRVRAAAAVDPLNAFPDAASLSGIRIPLLLWLSAAGGDGVDPEAGVRLQKQLSTLKNYRLVQNAGHFAFLAPCAEAVAKEEPEICQDAQGFNRAAFHRELNAAVVAFFAKALGVQR</sequence>
<evidence type="ECO:0000256" key="3">
    <source>
        <dbReference type="ARBA" id="ARBA00023098"/>
    </source>
</evidence>
<dbReference type="Proteomes" id="UP000237082">
    <property type="component" value="Unassembled WGS sequence"/>
</dbReference>
<keyword evidence="1 5" id="KW-0378">Hydrolase</keyword>
<dbReference type="PIRSF" id="PIRSF031982">
    <property type="entry name" value="UCP031982_abhydr"/>
    <property type="match status" value="1"/>
</dbReference>
<dbReference type="SUPFAM" id="SSF53474">
    <property type="entry name" value="alpha/beta-Hydrolases"/>
    <property type="match status" value="1"/>
</dbReference>
<dbReference type="PANTHER" id="PTHR10272">
    <property type="entry name" value="PLATELET-ACTIVATING FACTOR ACETYLHYDROLASE"/>
    <property type="match status" value="1"/>
</dbReference>
<gene>
    <name evidence="5" type="ORF">C2I19_16030</name>
</gene>
<dbReference type="InterPro" id="IPR016986">
    <property type="entry name" value="UCP031982_abhydr"/>
</dbReference>
<evidence type="ECO:0000256" key="4">
    <source>
        <dbReference type="SAM" id="SignalP"/>
    </source>
</evidence>
<keyword evidence="2" id="KW-0442">Lipid degradation</keyword>
<evidence type="ECO:0000313" key="5">
    <source>
        <dbReference type="EMBL" id="POZ60993.1"/>
    </source>
</evidence>
<feature type="chain" id="PRO_5015572364" evidence="4">
    <location>
        <begin position="22"/>
        <end position="323"/>
    </location>
</feature>
<evidence type="ECO:0000256" key="2">
    <source>
        <dbReference type="ARBA" id="ARBA00022963"/>
    </source>
</evidence>
<feature type="signal peptide" evidence="4">
    <location>
        <begin position="1"/>
        <end position="21"/>
    </location>
</feature>
<dbReference type="InterPro" id="IPR029058">
    <property type="entry name" value="AB_hydrolase_fold"/>
</dbReference>
<dbReference type="GO" id="GO:0016042">
    <property type="term" value="P:lipid catabolic process"/>
    <property type="evidence" value="ECO:0007669"/>
    <property type="project" value="UniProtKB-KW"/>
</dbReference>
<dbReference type="OrthoDB" id="192696at2"/>
<evidence type="ECO:0000256" key="1">
    <source>
        <dbReference type="ARBA" id="ARBA00022801"/>
    </source>
</evidence>
<dbReference type="AlphaFoldDB" id="A0A2S5DD20"/>
<evidence type="ECO:0000313" key="6">
    <source>
        <dbReference type="Proteomes" id="UP000237082"/>
    </source>
</evidence>
<organism evidence="5 6">
    <name type="scientific">Chromobacterium alticapitis</name>
    <dbReference type="NCBI Taxonomy" id="2073169"/>
    <lineage>
        <taxon>Bacteria</taxon>
        <taxon>Pseudomonadati</taxon>
        <taxon>Pseudomonadota</taxon>
        <taxon>Betaproteobacteria</taxon>
        <taxon>Neisseriales</taxon>
        <taxon>Chromobacteriaceae</taxon>
        <taxon>Chromobacterium</taxon>
    </lineage>
</organism>
<proteinExistence type="predicted"/>
<protein>
    <submittedName>
        <fullName evidence="5">Dienelactone hydrolase</fullName>
    </submittedName>
</protein>
<name>A0A2S5DD20_9NEIS</name>
<dbReference type="GO" id="GO:0003847">
    <property type="term" value="F:1-alkyl-2-acetylglycerophosphocholine esterase activity"/>
    <property type="evidence" value="ECO:0007669"/>
    <property type="project" value="TreeGrafter"/>
</dbReference>
<dbReference type="PANTHER" id="PTHR10272:SF0">
    <property type="entry name" value="PLATELET-ACTIVATING FACTOR ACETYLHYDROLASE"/>
    <property type="match status" value="1"/>
</dbReference>
<dbReference type="Pfam" id="PF03403">
    <property type="entry name" value="PAF-AH_p_II"/>
    <property type="match status" value="1"/>
</dbReference>
<keyword evidence="6" id="KW-1185">Reference proteome</keyword>
<keyword evidence="4" id="KW-0732">Signal</keyword>
<dbReference type="EMBL" id="PQWB01000080">
    <property type="protein sequence ID" value="POZ60993.1"/>
    <property type="molecule type" value="Genomic_DNA"/>
</dbReference>
<accession>A0A2S5DD20</accession>
<reference evidence="6" key="1">
    <citation type="submission" date="2018-02" db="EMBL/GenBank/DDBJ databases">
        <authorList>
            <person name="O'Hara-Hanley K."/>
            <person name="Soby S."/>
        </authorList>
    </citation>
    <scope>NUCLEOTIDE SEQUENCE [LARGE SCALE GENOMIC DNA]</scope>
    <source>
        <strain evidence="6">MWU14-2602</strain>
    </source>
</reference>
<dbReference type="Gene3D" id="3.40.50.1820">
    <property type="entry name" value="alpha/beta hydrolase"/>
    <property type="match status" value="1"/>
</dbReference>
<comment type="caution">
    <text evidence="5">The sequence shown here is derived from an EMBL/GenBank/DDBJ whole genome shotgun (WGS) entry which is preliminary data.</text>
</comment>
<keyword evidence="3" id="KW-0443">Lipid metabolism</keyword>